<dbReference type="InterPro" id="IPR013785">
    <property type="entry name" value="Aldolase_TIM"/>
</dbReference>
<dbReference type="InterPro" id="IPR034480">
    <property type="entry name" value="Heme_synthase-like"/>
</dbReference>
<dbReference type="RefSeq" id="WP_034420754.1">
    <property type="nucleotide sequence ID" value="NZ_CP045798.1"/>
</dbReference>
<dbReference type="NCBIfam" id="TIGR04054">
    <property type="entry name" value="rSAM_NirJ1"/>
    <property type="match status" value="1"/>
</dbReference>
<dbReference type="InterPro" id="IPR007197">
    <property type="entry name" value="rSAM"/>
</dbReference>
<accession>A0A7G6E7Q6</accession>
<dbReference type="KEGG" id="tfr:BR63_18665"/>
<evidence type="ECO:0000256" key="7">
    <source>
        <dbReference type="ARBA" id="ARBA00023239"/>
    </source>
</evidence>
<evidence type="ECO:0000256" key="9">
    <source>
        <dbReference type="ARBA" id="ARBA00051925"/>
    </source>
</evidence>
<dbReference type="NCBIfam" id="TIGR04085">
    <property type="entry name" value="rSAM_more_4Fe4S"/>
    <property type="match status" value="1"/>
</dbReference>
<evidence type="ECO:0000259" key="15">
    <source>
        <dbReference type="PROSITE" id="PS51918"/>
    </source>
</evidence>
<feature type="domain" description="Radical SAM core" evidence="15">
    <location>
        <begin position="33"/>
        <end position="243"/>
    </location>
</feature>
<reference evidence="16 17" key="1">
    <citation type="journal article" date="2019" name="Front. Microbiol.">
        <title>Thermoanaerosceptrum fracticalcis gen. nov. sp. nov., a Novel Fumarate-Fermenting Microorganism From a Deep Fractured Carbonate Aquifer of the US Great Basin.</title>
        <authorList>
            <person name="Hamilton-Brehm S.D."/>
            <person name="Stewart L.E."/>
            <person name="Zavarin M."/>
            <person name="Caldwell M."/>
            <person name="Lawson P.A."/>
            <person name="Onstott T.C."/>
            <person name="Grzymski J."/>
            <person name="Neveux I."/>
            <person name="Lollar B.S."/>
            <person name="Russell C.E."/>
            <person name="Moser D.P."/>
        </authorList>
    </citation>
    <scope>NUCLEOTIDE SEQUENCE [LARGE SCALE GENOMIC DNA]</scope>
    <source>
        <strain evidence="16 17">DRI-13</strain>
    </source>
</reference>
<proteinExistence type="predicted"/>
<dbReference type="PIRSF" id="PIRSF037420">
    <property type="entry name" value="PQQ_syn_pqqE"/>
    <property type="match status" value="1"/>
</dbReference>
<dbReference type="SFLD" id="SFLDF00543">
    <property type="entry name" value="alternative_heme_biosynthesis"/>
    <property type="match status" value="1"/>
</dbReference>
<dbReference type="GO" id="GO:0006783">
    <property type="term" value="P:heme biosynthetic process"/>
    <property type="evidence" value="ECO:0007669"/>
    <property type="project" value="TreeGrafter"/>
</dbReference>
<dbReference type="InterPro" id="IPR006638">
    <property type="entry name" value="Elp3/MiaA/NifB-like_rSAM"/>
</dbReference>
<evidence type="ECO:0000256" key="3">
    <source>
        <dbReference type="ARBA" id="ARBA00022691"/>
    </source>
</evidence>
<dbReference type="SMART" id="SM00729">
    <property type="entry name" value="Elp3"/>
    <property type="match status" value="1"/>
</dbReference>
<dbReference type="SFLD" id="SFLDS00029">
    <property type="entry name" value="Radical_SAM"/>
    <property type="match status" value="1"/>
</dbReference>
<dbReference type="SFLD" id="SFLDG01386">
    <property type="entry name" value="main_SPASM_domain-containing"/>
    <property type="match status" value="1"/>
</dbReference>
<dbReference type="PANTHER" id="PTHR11228:SF7">
    <property type="entry name" value="PQQA PEPTIDE CYCLASE"/>
    <property type="match status" value="1"/>
</dbReference>
<evidence type="ECO:0000256" key="13">
    <source>
        <dbReference type="ARBA" id="ARBA00077306"/>
    </source>
</evidence>
<keyword evidence="7" id="KW-0456">Lyase</keyword>
<dbReference type="PROSITE" id="PS51918">
    <property type="entry name" value="RADICAL_SAM"/>
    <property type="match status" value="1"/>
</dbReference>
<comment type="catalytic activity">
    <reaction evidence="9">
        <text>[mycofactocin precursor peptide]-C-terminal glycyl-N-{[2-(4-hydroxyphenyl)ethenyl]-3-methylbutanamide} + AH2 + S-adenosyl-L-methionine = [mycofactocin precursor peptide]-C-terminal glycyl-N-{5-[(4-hydroxyphenyl)methyl]-4,4-dimethyl-2-oxopyrrolidin-3-yl}acetamide + 5'-deoxyadenosine + L-methionine + A + H(+)</text>
        <dbReference type="Rhea" id="RHEA:65500"/>
        <dbReference type="Rhea" id="RHEA-COMP:16816"/>
        <dbReference type="Rhea" id="RHEA-COMP:16818"/>
        <dbReference type="ChEBI" id="CHEBI:13193"/>
        <dbReference type="ChEBI" id="CHEBI:15378"/>
        <dbReference type="ChEBI" id="CHEBI:17319"/>
        <dbReference type="ChEBI" id="CHEBI:17499"/>
        <dbReference type="ChEBI" id="CHEBI:57844"/>
        <dbReference type="ChEBI" id="CHEBI:59789"/>
        <dbReference type="ChEBI" id="CHEBI:156517"/>
        <dbReference type="ChEBI" id="CHEBI:156518"/>
        <dbReference type="EC" id="4.1.99.26"/>
    </reaction>
</comment>
<dbReference type="SFLD" id="SFLDG01385">
    <property type="entry name" value="heme_carboxy_lyase_like"/>
    <property type="match status" value="1"/>
</dbReference>
<organism evidence="16 17">
    <name type="scientific">Thermanaerosceptrum fracticalcis</name>
    <dbReference type="NCBI Taxonomy" id="1712410"/>
    <lineage>
        <taxon>Bacteria</taxon>
        <taxon>Bacillati</taxon>
        <taxon>Bacillota</taxon>
        <taxon>Clostridia</taxon>
        <taxon>Eubacteriales</taxon>
        <taxon>Peptococcaceae</taxon>
        <taxon>Thermanaerosceptrum</taxon>
    </lineage>
</organism>
<keyword evidence="17" id="KW-1185">Reference proteome</keyword>
<evidence type="ECO:0000256" key="14">
    <source>
        <dbReference type="ARBA" id="ARBA00079192"/>
    </source>
</evidence>
<dbReference type="Gene3D" id="3.20.20.70">
    <property type="entry name" value="Aldolase class I"/>
    <property type="match status" value="1"/>
</dbReference>
<protein>
    <recommendedName>
        <fullName evidence="12">Mycofactocin maturase MftC</fullName>
        <ecNumber evidence="10">1.3.98.7</ecNumber>
        <ecNumber evidence="11">4.1.99.26</ecNumber>
    </recommendedName>
    <alternativeName>
        <fullName evidence="14">[Mycofactocin precursor peptide]-pyrrolidinone derivative synthase</fullName>
    </alternativeName>
    <alternativeName>
        <fullName evidence="13">[Mycofactocin precursor peptide]-tyrosine decarboxylase</fullName>
    </alternativeName>
</protein>
<keyword evidence="5" id="KW-0408">Iron</keyword>
<dbReference type="GO" id="GO:0003824">
    <property type="term" value="F:catalytic activity"/>
    <property type="evidence" value="ECO:0007669"/>
    <property type="project" value="InterPro"/>
</dbReference>
<dbReference type="FunFam" id="3.20.20.70:FF:000188">
    <property type="entry name" value="Mycofactocin radical SAM maturase MftC"/>
    <property type="match status" value="1"/>
</dbReference>
<comment type="catalytic activity">
    <reaction evidence="8">
        <text>[mycofactocin precursor peptide]-C-terminal glycyl-L-valyl-L-tyrosine + S-adenosyl-L-methionine = [mycofactocin precursor peptide]-C-terminal glycyl-N-{[2-(4-hydroxyphenyl)ethenyl]-3-methylbutanamide} + 5'-deoxyadenosine + L-methionine + CO2</text>
        <dbReference type="Rhea" id="RHEA:65492"/>
        <dbReference type="Rhea" id="RHEA-COMP:16815"/>
        <dbReference type="Rhea" id="RHEA-COMP:16816"/>
        <dbReference type="ChEBI" id="CHEBI:16526"/>
        <dbReference type="ChEBI" id="CHEBI:17319"/>
        <dbReference type="ChEBI" id="CHEBI:57844"/>
        <dbReference type="ChEBI" id="CHEBI:59789"/>
        <dbReference type="ChEBI" id="CHEBI:156515"/>
        <dbReference type="ChEBI" id="CHEBI:156517"/>
        <dbReference type="EC" id="1.3.98.7"/>
    </reaction>
</comment>
<dbReference type="Proteomes" id="UP000515847">
    <property type="component" value="Chromosome"/>
</dbReference>
<gene>
    <name evidence="16" type="primary">nirJ1</name>
    <name evidence="16" type="ORF">BR63_18665</name>
</gene>
<dbReference type="InterPro" id="IPR017200">
    <property type="entry name" value="PqqE-like"/>
</dbReference>
<dbReference type="Pfam" id="PF13186">
    <property type="entry name" value="SPASM"/>
    <property type="match status" value="1"/>
</dbReference>
<keyword evidence="3" id="KW-0949">S-adenosyl-L-methionine</keyword>
<dbReference type="GO" id="GO:0046872">
    <property type="term" value="F:metal ion binding"/>
    <property type="evidence" value="ECO:0007669"/>
    <property type="project" value="UniProtKB-KW"/>
</dbReference>
<dbReference type="PANTHER" id="PTHR11228">
    <property type="entry name" value="RADICAL SAM DOMAIN PROTEIN"/>
    <property type="match status" value="1"/>
</dbReference>
<evidence type="ECO:0000256" key="11">
    <source>
        <dbReference type="ARBA" id="ARBA00066804"/>
    </source>
</evidence>
<dbReference type="SUPFAM" id="SSF102114">
    <property type="entry name" value="Radical SAM enzymes"/>
    <property type="match status" value="1"/>
</dbReference>
<sequence length="391" mass="43650">MISVTKLLCNSDNYGDSLRYSTSSHGATHGTTHGVGPVVVWNCTRTCNLKCIHCYAASDQQKYAGELTTEEGKAFIDDLKSFKVPVLLLSGGEPFMREDVLHLAQYAASLGIRTTFSTNGTLITRKVAQKLKEIGVGYVGISLDGIGENNDRFRGQKGAFDLALRGMENCLAVGQKVGLRFTINKHNLGELPGIFSLIEEVGIPRVCFYHLVYAGRGSEMVKEDISHEESRRALDLIMEQTLRFHEKGLDKEILTVDNHADGIYIYLKLKEIHPELAQIAWNLLKNNGGNRSGIAIASVDWYGNVHPDQFTQNHTFGNVRERPFGEIWTDLSHPILRGLKDRKPLLKGRCRECRWLSICNGNFRARAEAVTGDFWEADPACYLTDDEISLT</sequence>
<evidence type="ECO:0000256" key="8">
    <source>
        <dbReference type="ARBA" id="ARBA00051525"/>
    </source>
</evidence>
<evidence type="ECO:0000256" key="12">
    <source>
        <dbReference type="ARBA" id="ARBA00074337"/>
    </source>
</evidence>
<dbReference type="SFLD" id="SFLDG01067">
    <property type="entry name" value="SPASM/twitch_domain_containing"/>
    <property type="match status" value="1"/>
</dbReference>
<dbReference type="Pfam" id="PF04055">
    <property type="entry name" value="Radical_SAM"/>
    <property type="match status" value="1"/>
</dbReference>
<dbReference type="EC" id="4.1.99.26" evidence="11"/>
<dbReference type="InterPro" id="IPR023885">
    <property type="entry name" value="4Fe4S-binding_SPASM_dom"/>
</dbReference>
<evidence type="ECO:0000256" key="1">
    <source>
        <dbReference type="ARBA" id="ARBA00001966"/>
    </source>
</evidence>
<evidence type="ECO:0000256" key="6">
    <source>
        <dbReference type="ARBA" id="ARBA00023014"/>
    </source>
</evidence>
<comment type="cofactor">
    <cofactor evidence="1">
        <name>[4Fe-4S] cluster</name>
        <dbReference type="ChEBI" id="CHEBI:49883"/>
    </cofactor>
</comment>
<dbReference type="InterPro" id="IPR058240">
    <property type="entry name" value="rSAM_sf"/>
</dbReference>
<dbReference type="CDD" id="cd21123">
    <property type="entry name" value="SPASM_MftC-like"/>
    <property type="match status" value="1"/>
</dbReference>
<evidence type="ECO:0000256" key="10">
    <source>
        <dbReference type="ARBA" id="ARBA00066739"/>
    </source>
</evidence>
<evidence type="ECO:0000256" key="5">
    <source>
        <dbReference type="ARBA" id="ARBA00023004"/>
    </source>
</evidence>
<keyword evidence="4" id="KW-0479">Metal-binding</keyword>
<dbReference type="CDD" id="cd01335">
    <property type="entry name" value="Radical_SAM"/>
    <property type="match status" value="1"/>
</dbReference>
<dbReference type="EMBL" id="CP045798">
    <property type="protein sequence ID" value="QNB48110.1"/>
    <property type="molecule type" value="Genomic_DNA"/>
</dbReference>
<keyword evidence="2" id="KW-0004">4Fe-4S</keyword>
<keyword evidence="6" id="KW-0411">Iron-sulfur</keyword>
<name>A0A7G6E7Q6_THEFR</name>
<evidence type="ECO:0000313" key="16">
    <source>
        <dbReference type="EMBL" id="QNB48110.1"/>
    </source>
</evidence>
<evidence type="ECO:0000256" key="4">
    <source>
        <dbReference type="ARBA" id="ARBA00022723"/>
    </source>
</evidence>
<dbReference type="InterPro" id="IPR023930">
    <property type="entry name" value="NirJ1"/>
</dbReference>
<dbReference type="GO" id="GO:0051539">
    <property type="term" value="F:4 iron, 4 sulfur cluster binding"/>
    <property type="evidence" value="ECO:0007669"/>
    <property type="project" value="UniProtKB-KW"/>
</dbReference>
<dbReference type="AlphaFoldDB" id="A0A7G6E7Q6"/>
<evidence type="ECO:0000313" key="17">
    <source>
        <dbReference type="Proteomes" id="UP000515847"/>
    </source>
</evidence>
<evidence type="ECO:0000256" key="2">
    <source>
        <dbReference type="ARBA" id="ARBA00022485"/>
    </source>
</evidence>
<dbReference type="InterPro" id="IPR050377">
    <property type="entry name" value="Radical_SAM_PqqE_MftC-like"/>
</dbReference>
<dbReference type="InterPro" id="IPR034479">
    <property type="entry name" value="AhbC-like"/>
</dbReference>
<dbReference type="EC" id="1.3.98.7" evidence="10"/>
<dbReference type="OrthoDB" id="7021155at2"/>